<dbReference type="PANTHER" id="PTHR27008">
    <property type="entry name" value="OS04G0122200 PROTEIN"/>
    <property type="match status" value="1"/>
</dbReference>
<keyword evidence="4" id="KW-0732">Signal</keyword>
<dbReference type="FunFam" id="3.80.10.10:FF:000041">
    <property type="entry name" value="LRR receptor-like serine/threonine-protein kinase ERECTA"/>
    <property type="match status" value="1"/>
</dbReference>
<keyword evidence="9" id="KW-0067">ATP-binding</keyword>
<feature type="binding site" evidence="9">
    <location>
        <position position="334"/>
    </location>
    <ligand>
        <name>ATP</name>
        <dbReference type="ChEBI" id="CHEBI:30616"/>
    </ligand>
</feature>
<keyword evidence="6" id="KW-1133">Transmembrane helix</keyword>
<evidence type="ECO:0000256" key="9">
    <source>
        <dbReference type="PROSITE-ProRule" id="PRU10141"/>
    </source>
</evidence>
<evidence type="ECO:0000256" key="7">
    <source>
        <dbReference type="ARBA" id="ARBA00023136"/>
    </source>
</evidence>
<gene>
    <name evidence="11" type="ORF">RJ639_023474</name>
</gene>
<organism evidence="11 12">
    <name type="scientific">Escallonia herrerae</name>
    <dbReference type="NCBI Taxonomy" id="1293975"/>
    <lineage>
        <taxon>Eukaryota</taxon>
        <taxon>Viridiplantae</taxon>
        <taxon>Streptophyta</taxon>
        <taxon>Embryophyta</taxon>
        <taxon>Tracheophyta</taxon>
        <taxon>Spermatophyta</taxon>
        <taxon>Magnoliopsida</taxon>
        <taxon>eudicotyledons</taxon>
        <taxon>Gunneridae</taxon>
        <taxon>Pentapetalae</taxon>
        <taxon>asterids</taxon>
        <taxon>campanulids</taxon>
        <taxon>Escalloniales</taxon>
        <taxon>Escalloniaceae</taxon>
        <taxon>Escallonia</taxon>
    </lineage>
</organism>
<comment type="subcellular location">
    <subcellularLocation>
        <location evidence="1">Membrane</location>
    </subcellularLocation>
</comment>
<feature type="domain" description="Protein kinase" evidence="10">
    <location>
        <begin position="306"/>
        <end position="498"/>
    </location>
</feature>
<dbReference type="GO" id="GO:0016020">
    <property type="term" value="C:membrane"/>
    <property type="evidence" value="ECO:0007669"/>
    <property type="project" value="UniProtKB-SubCell"/>
</dbReference>
<dbReference type="Pfam" id="PF00560">
    <property type="entry name" value="LRR_1"/>
    <property type="match status" value="6"/>
</dbReference>
<dbReference type="EMBL" id="JAVXUP010003762">
    <property type="protein sequence ID" value="KAK2998210.1"/>
    <property type="molecule type" value="Genomic_DNA"/>
</dbReference>
<evidence type="ECO:0000313" key="12">
    <source>
        <dbReference type="Proteomes" id="UP001188597"/>
    </source>
</evidence>
<evidence type="ECO:0000256" key="2">
    <source>
        <dbReference type="ARBA" id="ARBA00022614"/>
    </source>
</evidence>
<dbReference type="SUPFAM" id="SSF56112">
    <property type="entry name" value="Protein kinase-like (PK-like)"/>
    <property type="match status" value="1"/>
</dbReference>
<dbReference type="AlphaFoldDB" id="A0AA88UYG9"/>
<dbReference type="InterPro" id="IPR001245">
    <property type="entry name" value="Ser-Thr/Tyr_kinase_cat_dom"/>
</dbReference>
<dbReference type="Gene3D" id="3.80.10.10">
    <property type="entry name" value="Ribonuclease Inhibitor"/>
    <property type="match status" value="4"/>
</dbReference>
<evidence type="ECO:0000256" key="8">
    <source>
        <dbReference type="ARBA" id="ARBA00023180"/>
    </source>
</evidence>
<proteinExistence type="predicted"/>
<dbReference type="PROSITE" id="PS50011">
    <property type="entry name" value="PROTEIN_KINASE_DOM"/>
    <property type="match status" value="1"/>
</dbReference>
<evidence type="ECO:0000259" key="10">
    <source>
        <dbReference type="PROSITE" id="PS50011"/>
    </source>
</evidence>
<dbReference type="PROSITE" id="PS00107">
    <property type="entry name" value="PROTEIN_KINASE_ATP"/>
    <property type="match status" value="1"/>
</dbReference>
<accession>A0AA88UYG9</accession>
<evidence type="ECO:0000256" key="1">
    <source>
        <dbReference type="ARBA" id="ARBA00004370"/>
    </source>
</evidence>
<evidence type="ECO:0000256" key="6">
    <source>
        <dbReference type="ARBA" id="ARBA00022989"/>
    </source>
</evidence>
<reference evidence="11" key="1">
    <citation type="submission" date="2022-12" db="EMBL/GenBank/DDBJ databases">
        <title>Draft genome assemblies for two species of Escallonia (Escalloniales).</title>
        <authorList>
            <person name="Chanderbali A."/>
            <person name="Dervinis C."/>
            <person name="Anghel I."/>
            <person name="Soltis D."/>
            <person name="Soltis P."/>
            <person name="Zapata F."/>
        </authorList>
    </citation>
    <scope>NUCLEOTIDE SEQUENCE</scope>
    <source>
        <strain evidence="11">UCBG64.0493</strain>
        <tissue evidence="11">Leaf</tissue>
    </source>
</reference>
<keyword evidence="12" id="KW-1185">Reference proteome</keyword>
<dbReference type="InterPro" id="IPR051809">
    <property type="entry name" value="Plant_receptor-like_S/T_kinase"/>
</dbReference>
<dbReference type="InterPro" id="IPR001611">
    <property type="entry name" value="Leu-rich_rpt"/>
</dbReference>
<keyword evidence="8" id="KW-0325">Glycoprotein</keyword>
<sequence>KLFLNNNSLTGEIPAKLTGCSNLISSVAHRNKLPGNIPVELASLSKLGHFSAELNNLTGSIPLSFGNLSSLVHLSIGKISLTRSIPGTLGQLRTLPESFSNLSSNLAFLYLDNNPISGGIPAGIGNLVNLKYLAMWNTQLSKLKDLILSHSQLSGVIPSTIGNLSSLIELYLDGNNFDGNIPSTLGNCTNLLLLNLSQNSLSGRIPQQLFGLSSLSILLDLSQNHLSGTLPSEIGESTNLGYLDVSNNKLQGNIPTGLANCLRLENFFWTSWYDDTVHTTTTFLFSKKKTSHFAFAEGLIKATEGFSSMNLIGIGSFGSVYRGIIDDGKLVAVKVLNLQHRGASKSFMAECEALKITRHRNLVKVLTACSSVDNQETAVVYEFMDAMAACAEYGMGSKVSVHGDVYCFGILLLEMFTKKRPTDDMFSGNMNLHNFAKTAFSEGLLGIADPTLLQEGEEGETSTGTSIAHTQPVVCREEIHDCMTSVCKSHSNVERVEY</sequence>
<dbReference type="Pfam" id="PF07714">
    <property type="entry name" value="PK_Tyr_Ser-Thr"/>
    <property type="match status" value="1"/>
</dbReference>
<name>A0AA88UYG9_9ASTE</name>
<evidence type="ECO:0000256" key="5">
    <source>
        <dbReference type="ARBA" id="ARBA00022737"/>
    </source>
</evidence>
<comment type="caution">
    <text evidence="11">The sequence shown here is derived from an EMBL/GenBank/DDBJ whole genome shotgun (WGS) entry which is preliminary data.</text>
</comment>
<dbReference type="GO" id="GO:0004672">
    <property type="term" value="F:protein kinase activity"/>
    <property type="evidence" value="ECO:0007669"/>
    <property type="project" value="InterPro"/>
</dbReference>
<keyword evidence="2" id="KW-0433">Leucine-rich repeat</keyword>
<dbReference type="Proteomes" id="UP001188597">
    <property type="component" value="Unassembled WGS sequence"/>
</dbReference>
<dbReference type="PANTHER" id="PTHR27008:SF596">
    <property type="entry name" value="OS02G0215500 PROTEIN"/>
    <property type="match status" value="1"/>
</dbReference>
<keyword evidence="5" id="KW-0677">Repeat</keyword>
<dbReference type="SUPFAM" id="SSF52047">
    <property type="entry name" value="RNI-like"/>
    <property type="match status" value="1"/>
</dbReference>
<dbReference type="Gene3D" id="1.10.510.10">
    <property type="entry name" value="Transferase(Phosphotransferase) domain 1"/>
    <property type="match status" value="1"/>
</dbReference>
<keyword evidence="9" id="KW-0547">Nucleotide-binding</keyword>
<dbReference type="InterPro" id="IPR011009">
    <property type="entry name" value="Kinase-like_dom_sf"/>
</dbReference>
<dbReference type="InterPro" id="IPR017441">
    <property type="entry name" value="Protein_kinase_ATP_BS"/>
</dbReference>
<keyword evidence="7" id="KW-0472">Membrane</keyword>
<evidence type="ECO:0000313" key="11">
    <source>
        <dbReference type="EMBL" id="KAK2998210.1"/>
    </source>
</evidence>
<evidence type="ECO:0000256" key="4">
    <source>
        <dbReference type="ARBA" id="ARBA00022729"/>
    </source>
</evidence>
<dbReference type="InterPro" id="IPR032675">
    <property type="entry name" value="LRR_dom_sf"/>
</dbReference>
<keyword evidence="3" id="KW-0812">Transmembrane</keyword>
<dbReference type="Gene3D" id="3.30.200.20">
    <property type="entry name" value="Phosphorylase Kinase, domain 1"/>
    <property type="match status" value="1"/>
</dbReference>
<evidence type="ECO:0000256" key="3">
    <source>
        <dbReference type="ARBA" id="ARBA00022692"/>
    </source>
</evidence>
<dbReference type="InterPro" id="IPR000719">
    <property type="entry name" value="Prot_kinase_dom"/>
</dbReference>
<dbReference type="GO" id="GO:0005524">
    <property type="term" value="F:ATP binding"/>
    <property type="evidence" value="ECO:0007669"/>
    <property type="project" value="UniProtKB-UniRule"/>
</dbReference>
<protein>
    <recommendedName>
        <fullName evidence="10">Protein kinase domain-containing protein</fullName>
    </recommendedName>
</protein>
<feature type="non-terminal residue" evidence="11">
    <location>
        <position position="498"/>
    </location>
</feature>